<dbReference type="RefSeq" id="WP_021411338.1">
    <property type="nucleotide sequence ID" value="NZ_BIMY01000069.1"/>
</dbReference>
<dbReference type="Proteomes" id="UP000879542">
    <property type="component" value="Unassembled WGS sequence"/>
</dbReference>
<reference evidence="1" key="1">
    <citation type="journal article" date="2018" name="Genome Biol.">
        <title>SKESA: strategic k-mer extension for scrupulous assemblies.</title>
        <authorList>
            <person name="Souvorov A."/>
            <person name="Agarwala R."/>
            <person name="Lipman D.J."/>
        </authorList>
    </citation>
    <scope>NUCLEOTIDE SEQUENCE</scope>
    <source>
        <strain evidence="1">Clostridioides</strain>
    </source>
</reference>
<evidence type="ECO:0000313" key="2">
    <source>
        <dbReference type="Proteomes" id="UP000879542"/>
    </source>
</evidence>
<dbReference type="AlphaFoldDB" id="A0A9P4DB80"/>
<evidence type="ECO:0000313" key="1">
    <source>
        <dbReference type="EMBL" id="HBH2621721.1"/>
    </source>
</evidence>
<name>A0A9P4DB80_CLODI</name>
<protein>
    <submittedName>
        <fullName evidence="1">Uncharacterized protein</fullName>
    </submittedName>
</protein>
<organism evidence="1 2">
    <name type="scientific">Clostridioides difficile</name>
    <name type="common">Peptoclostridium difficile</name>
    <dbReference type="NCBI Taxonomy" id="1496"/>
    <lineage>
        <taxon>Bacteria</taxon>
        <taxon>Bacillati</taxon>
        <taxon>Bacillota</taxon>
        <taxon>Clostridia</taxon>
        <taxon>Peptostreptococcales</taxon>
        <taxon>Peptostreptococcaceae</taxon>
        <taxon>Clostridioides</taxon>
    </lineage>
</organism>
<sequence>MEVNLHTGKDEFFKSHEVAKNYIGGLYKLIDVYKFSMESVSVLTRIDLDKLNNFYAGEASLNYDELCLIESVIITPLVGAFETAEYNYNMIIKARKERKL</sequence>
<proteinExistence type="predicted"/>
<comment type="caution">
    <text evidence="1">The sequence shown here is derived from an EMBL/GenBank/DDBJ whole genome shotgun (WGS) entry which is preliminary data.</text>
</comment>
<accession>A0A9P4DB80</accession>
<reference evidence="1" key="2">
    <citation type="submission" date="2021-06" db="EMBL/GenBank/DDBJ databases">
        <authorList>
            <consortium name="NCBI Pathogen Detection Project"/>
        </authorList>
    </citation>
    <scope>NUCLEOTIDE SEQUENCE</scope>
    <source>
        <strain evidence="1">Clostridioides</strain>
    </source>
</reference>
<dbReference type="EMBL" id="DAEQIJ010000026">
    <property type="protein sequence ID" value="HBH2621721.1"/>
    <property type="molecule type" value="Genomic_DNA"/>
</dbReference>
<gene>
    <name evidence="1" type="ORF">KRQ00_003530</name>
</gene>